<evidence type="ECO:0000256" key="1">
    <source>
        <dbReference type="ARBA" id="ARBA00006754"/>
    </source>
</evidence>
<sequence length="679" mass="71027">MASPDGLAHATPDGLARADVDGPDTLTPHGLTAATLRDLLDLLGRQAPAESFARPVAAAREAGAGPAELAYLEEAAETALAIRRTLDQHRRREAELSALFDTAGDLAALSDLDAVLRAIVRRARLLLRTDVAYLTLNDPAVGDTFMRVTDGSTSARFQQLRLGMGEGLGGLVAQTARPYASADYRADTRFRHTATIDAGVGEEGLRGILGVPLRVGSRVIGVLYAADRTPRDFAPDQIALLASLADHAAVAIDSARLLEETRAAMVELNAATATARAQSEAMRRAAETHDRLTDLVLRGGDVSDLAAEMAALLGGGLVVQDADGTELARVGAASPGPPARGVAASRASGRAVSVDGVWVSAVLAGPEPLGSIALSGRPDLTDSDRRLFERASLDTALLLLLRRSVAEAEDRVRGELLDDLLTAAHAGDPRRGGSLTLRARRLGVDLTAPTSVLVLHCEPGLRSRLTTEAARHARTLRGLAGPQGGHVVLLAPTAAPGPLAERLAADLGGAIGAPVTCGAAGPAEGPARLPDVHGEAVRCLRALTALGRTGEGASASGLGFVGVLLGDRTDIDGYVRRVLGPVLDYDDRRGTELVRTLDAYFEAGASLSRAKETLHVHVNTVVQRLDRTARLLGPDWNAPDRALELHLALRLNRLRRSPGTGRDRSPETGSDRAPERGPA</sequence>
<feature type="region of interest" description="Disordered" evidence="2">
    <location>
        <begin position="1"/>
        <end position="23"/>
    </location>
</feature>
<evidence type="ECO:0000256" key="2">
    <source>
        <dbReference type="SAM" id="MobiDB-lite"/>
    </source>
</evidence>
<comment type="similarity">
    <text evidence="1">Belongs to the CdaR family.</text>
</comment>
<dbReference type="Gene3D" id="1.10.10.2840">
    <property type="entry name" value="PucR C-terminal helix-turn-helix domain"/>
    <property type="match status" value="1"/>
</dbReference>
<dbReference type="PANTHER" id="PTHR33744:SF1">
    <property type="entry name" value="DNA-BINDING TRANSCRIPTIONAL ACTIVATOR ADER"/>
    <property type="match status" value="1"/>
</dbReference>
<dbReference type="InterPro" id="IPR041522">
    <property type="entry name" value="CdaR_GGDEF"/>
</dbReference>
<dbReference type="Gene3D" id="3.30.450.40">
    <property type="match status" value="1"/>
</dbReference>
<dbReference type="SUPFAM" id="SSF55781">
    <property type="entry name" value="GAF domain-like"/>
    <property type="match status" value="1"/>
</dbReference>
<organism evidence="4">
    <name type="scientific">Streptomyces nobilis</name>
    <dbReference type="NCBI Taxonomy" id="66901"/>
    <lineage>
        <taxon>Bacteria</taxon>
        <taxon>Bacillati</taxon>
        <taxon>Actinomycetota</taxon>
        <taxon>Actinomycetes</taxon>
        <taxon>Kitasatosporales</taxon>
        <taxon>Streptomycetaceae</taxon>
        <taxon>Streptomyces</taxon>
    </lineage>
</organism>
<evidence type="ECO:0000313" key="4">
    <source>
        <dbReference type="EMBL" id="BCB17009.1"/>
    </source>
</evidence>
<dbReference type="SMART" id="SM00065">
    <property type="entry name" value="GAF"/>
    <property type="match status" value="1"/>
</dbReference>
<dbReference type="Pfam" id="PF01590">
    <property type="entry name" value="GAF"/>
    <property type="match status" value="1"/>
</dbReference>
<accession>A0A6S6HQZ5</accession>
<dbReference type="InterPro" id="IPR029016">
    <property type="entry name" value="GAF-like_dom_sf"/>
</dbReference>
<dbReference type="Pfam" id="PF13556">
    <property type="entry name" value="HTH_30"/>
    <property type="match status" value="1"/>
</dbReference>
<dbReference type="InterPro" id="IPR025736">
    <property type="entry name" value="PucR_C-HTH_dom"/>
</dbReference>
<feature type="domain" description="GAF" evidence="3">
    <location>
        <begin position="111"/>
        <end position="262"/>
    </location>
</feature>
<protein>
    <recommendedName>
        <fullName evidence="3">GAF domain-containing protein</fullName>
    </recommendedName>
</protein>
<dbReference type="InterPro" id="IPR051448">
    <property type="entry name" value="CdaR-like_regulators"/>
</dbReference>
<dbReference type="AlphaFoldDB" id="A0A6S6HQZ5"/>
<feature type="region of interest" description="Disordered" evidence="2">
    <location>
        <begin position="656"/>
        <end position="679"/>
    </location>
</feature>
<feature type="compositionally biased region" description="Basic and acidic residues" evidence="2">
    <location>
        <begin position="661"/>
        <end position="679"/>
    </location>
</feature>
<dbReference type="Pfam" id="PF17853">
    <property type="entry name" value="GGDEF_2"/>
    <property type="match status" value="1"/>
</dbReference>
<dbReference type="EMBL" id="LC529898">
    <property type="protein sequence ID" value="BCB17009.1"/>
    <property type="molecule type" value="Genomic_DNA"/>
</dbReference>
<dbReference type="InterPro" id="IPR003018">
    <property type="entry name" value="GAF"/>
</dbReference>
<name>A0A6S6HQZ5_9ACTN</name>
<dbReference type="PANTHER" id="PTHR33744">
    <property type="entry name" value="CARBOHYDRATE DIACID REGULATOR"/>
    <property type="match status" value="1"/>
</dbReference>
<dbReference type="InterPro" id="IPR042070">
    <property type="entry name" value="PucR_C-HTH_sf"/>
</dbReference>
<reference evidence="4" key="1">
    <citation type="journal article" date="2020" name="J. Antibiot.">
        <title>Identification, cloning and heterologous expression of biosynthetic gene cluster for desertomycin.</title>
        <authorList>
            <person name="Hashimoto T."/>
            <person name="Kozone I."/>
            <person name="Hashimoto J."/>
            <person name="Suenaga H."/>
            <person name="Fujie M."/>
            <person name="Satoh N."/>
            <person name="Ikeda H."/>
            <person name="Shin-ya K."/>
        </authorList>
    </citation>
    <scope>NUCLEOTIDE SEQUENCE</scope>
    <source>
        <strain evidence="4">JCM 4274</strain>
    </source>
</reference>
<proteinExistence type="inferred from homology"/>
<evidence type="ECO:0000259" key="3">
    <source>
        <dbReference type="SMART" id="SM00065"/>
    </source>
</evidence>